<dbReference type="Pfam" id="PF01381">
    <property type="entry name" value="HTH_3"/>
    <property type="match status" value="1"/>
</dbReference>
<dbReference type="AlphaFoldDB" id="A0A2T3J6V5"/>
<dbReference type="PROSITE" id="PS50943">
    <property type="entry name" value="HTH_CROC1"/>
    <property type="match status" value="1"/>
</dbReference>
<dbReference type="Gene3D" id="1.10.260.40">
    <property type="entry name" value="lambda repressor-like DNA-binding domains"/>
    <property type="match status" value="1"/>
</dbReference>
<feature type="domain" description="HTH cro/C1-type" evidence="1">
    <location>
        <begin position="9"/>
        <end position="63"/>
    </location>
</feature>
<dbReference type="CDD" id="cd00093">
    <property type="entry name" value="HTH_XRE"/>
    <property type="match status" value="1"/>
</dbReference>
<dbReference type="OrthoDB" id="6372288at2"/>
<accession>A0A2T3J6V5</accession>
<evidence type="ECO:0000313" key="2">
    <source>
        <dbReference type="EMBL" id="PSU44270.1"/>
    </source>
</evidence>
<dbReference type="RefSeq" id="WP_107246078.1">
    <property type="nucleotide sequence ID" value="NZ_PYMJ01000051.1"/>
</dbReference>
<dbReference type="GO" id="GO:0003677">
    <property type="term" value="F:DNA binding"/>
    <property type="evidence" value="ECO:0007669"/>
    <property type="project" value="InterPro"/>
</dbReference>
<reference evidence="2 3" key="1">
    <citation type="submission" date="2018-01" db="EMBL/GenBank/DDBJ databases">
        <title>Whole genome sequencing of Histamine producing bacteria.</title>
        <authorList>
            <person name="Butler K."/>
        </authorList>
    </citation>
    <scope>NUCLEOTIDE SEQUENCE [LARGE SCALE GENOMIC DNA]</scope>
    <source>
        <strain evidence="2 3">JCM 12947</strain>
    </source>
</reference>
<protein>
    <submittedName>
        <fullName evidence="2">XRE family transcriptional regulator</fullName>
    </submittedName>
</protein>
<dbReference type="EMBL" id="PYMJ01000051">
    <property type="protein sequence ID" value="PSU44270.1"/>
    <property type="molecule type" value="Genomic_DNA"/>
</dbReference>
<proteinExistence type="predicted"/>
<dbReference type="InterPro" id="IPR001387">
    <property type="entry name" value="Cro/C1-type_HTH"/>
</dbReference>
<comment type="caution">
    <text evidence="2">The sequence shown here is derived from an EMBL/GenBank/DDBJ whole genome shotgun (WGS) entry which is preliminary data.</text>
</comment>
<dbReference type="SUPFAM" id="SSF47413">
    <property type="entry name" value="lambda repressor-like DNA-binding domains"/>
    <property type="match status" value="1"/>
</dbReference>
<evidence type="ECO:0000313" key="3">
    <source>
        <dbReference type="Proteomes" id="UP000240987"/>
    </source>
</evidence>
<keyword evidence="3" id="KW-1185">Reference proteome</keyword>
<organism evidence="2 3">
    <name type="scientific">Photobacterium frigidiphilum</name>
    <dbReference type="NCBI Taxonomy" id="264736"/>
    <lineage>
        <taxon>Bacteria</taxon>
        <taxon>Pseudomonadati</taxon>
        <taxon>Pseudomonadota</taxon>
        <taxon>Gammaproteobacteria</taxon>
        <taxon>Vibrionales</taxon>
        <taxon>Vibrionaceae</taxon>
        <taxon>Photobacterium</taxon>
    </lineage>
</organism>
<sequence length="72" mass="8462">MRIEKLIELKNYRYKNSLTQLELGEILDMEQGTISNLENGRRRLDATKVKRVSELTGISKHELRPDLYEEGQ</sequence>
<name>A0A2T3J6V5_9GAMM</name>
<dbReference type="SMART" id="SM00530">
    <property type="entry name" value="HTH_XRE"/>
    <property type="match status" value="1"/>
</dbReference>
<dbReference type="InterPro" id="IPR010982">
    <property type="entry name" value="Lambda_DNA-bd_dom_sf"/>
</dbReference>
<gene>
    <name evidence="2" type="ORF">C9J12_27350</name>
</gene>
<dbReference type="Proteomes" id="UP000240987">
    <property type="component" value="Unassembled WGS sequence"/>
</dbReference>
<evidence type="ECO:0000259" key="1">
    <source>
        <dbReference type="PROSITE" id="PS50943"/>
    </source>
</evidence>